<dbReference type="Pfam" id="PF02082">
    <property type="entry name" value="Rrf2"/>
    <property type="match status" value="1"/>
</dbReference>
<dbReference type="EMBL" id="JAQIFT010000032">
    <property type="protein sequence ID" value="MDA3731333.1"/>
    <property type="molecule type" value="Genomic_DNA"/>
</dbReference>
<evidence type="ECO:0000256" key="1">
    <source>
        <dbReference type="ARBA" id="ARBA00023125"/>
    </source>
</evidence>
<proteinExistence type="predicted"/>
<sequence>MQLSKFTDYTFRVLIYMAAHQEELCTVEQLATKLEVSEHHLKKVIHKLAKTDYLISIKGRSGGLKLGLPPEEINLGEVLKITEDNLTIIECIKHETTCSFMTGECKLKGIIHQSLDKFIEEFSKYTLQDIM</sequence>
<organism evidence="4 5">
    <name type="scientific">Holtiella tumoricola</name>
    <dbReference type="NCBI Taxonomy" id="3018743"/>
    <lineage>
        <taxon>Bacteria</taxon>
        <taxon>Bacillati</taxon>
        <taxon>Bacillota</taxon>
        <taxon>Clostridia</taxon>
        <taxon>Lachnospirales</taxon>
        <taxon>Cellulosilyticaceae</taxon>
        <taxon>Holtiella</taxon>
    </lineage>
</organism>
<dbReference type="NCBIfam" id="TIGR00738">
    <property type="entry name" value="rrf2_super"/>
    <property type="match status" value="1"/>
</dbReference>
<dbReference type="GO" id="GO:0003700">
    <property type="term" value="F:DNA-binding transcription factor activity"/>
    <property type="evidence" value="ECO:0007669"/>
    <property type="project" value="TreeGrafter"/>
</dbReference>
<dbReference type="Proteomes" id="UP001169242">
    <property type="component" value="Unassembled WGS sequence"/>
</dbReference>
<dbReference type="PANTHER" id="PTHR33221:SF4">
    <property type="entry name" value="HTH-TYPE TRANSCRIPTIONAL REPRESSOR NSRR"/>
    <property type="match status" value="1"/>
</dbReference>
<keyword evidence="5" id="KW-1185">Reference proteome</keyword>
<dbReference type="AlphaFoldDB" id="A0AA42DM14"/>
<dbReference type="Gene3D" id="1.10.10.10">
    <property type="entry name" value="Winged helix-like DNA-binding domain superfamily/Winged helix DNA-binding domain"/>
    <property type="match status" value="1"/>
</dbReference>
<evidence type="ECO:0000256" key="3">
    <source>
        <dbReference type="ARBA" id="ARBA00040173"/>
    </source>
</evidence>
<dbReference type="InterPro" id="IPR000944">
    <property type="entry name" value="Tscrpt_reg_Rrf2"/>
</dbReference>
<dbReference type="PROSITE" id="PS51197">
    <property type="entry name" value="HTH_RRF2_2"/>
    <property type="match status" value="1"/>
</dbReference>
<evidence type="ECO:0000313" key="4">
    <source>
        <dbReference type="EMBL" id="MDA3731333.1"/>
    </source>
</evidence>
<gene>
    <name evidence="4" type="ORF">PBV87_07555</name>
</gene>
<dbReference type="SUPFAM" id="SSF46785">
    <property type="entry name" value="Winged helix' DNA-binding domain"/>
    <property type="match status" value="1"/>
</dbReference>
<evidence type="ECO:0000313" key="5">
    <source>
        <dbReference type="Proteomes" id="UP001169242"/>
    </source>
</evidence>
<accession>A0AA42DM14</accession>
<dbReference type="RefSeq" id="WP_053982517.1">
    <property type="nucleotide sequence ID" value="NZ_JAQIFT010000032.1"/>
</dbReference>
<dbReference type="GO" id="GO:0005829">
    <property type="term" value="C:cytosol"/>
    <property type="evidence" value="ECO:0007669"/>
    <property type="project" value="TreeGrafter"/>
</dbReference>
<keyword evidence="1" id="KW-0238">DNA-binding</keyword>
<comment type="caution">
    <text evidence="4">The sequence shown here is derived from an EMBL/GenBank/DDBJ whole genome shotgun (WGS) entry which is preliminary data.</text>
</comment>
<name>A0AA42DM14_9FIRM</name>
<reference evidence="4" key="1">
    <citation type="journal article" date="2023" name="Int. J. Syst. Evol. Microbiol.">
        <title>&lt;i&gt;Holtiella tumoricola&lt;/i&gt; gen. nov. sp. nov., isolated from a human clinical sample.</title>
        <authorList>
            <person name="Allen-Vercoe E."/>
            <person name="Daigneault M.C."/>
            <person name="Vancuren S.J."/>
            <person name="Cochrane K."/>
            <person name="O'Neal L.L."/>
            <person name="Sankaranarayanan K."/>
            <person name="Lawson P.A."/>
        </authorList>
    </citation>
    <scope>NUCLEOTIDE SEQUENCE</scope>
    <source>
        <strain evidence="4">CC70A</strain>
    </source>
</reference>
<dbReference type="InterPro" id="IPR036390">
    <property type="entry name" value="WH_DNA-bd_sf"/>
</dbReference>
<dbReference type="PANTHER" id="PTHR33221">
    <property type="entry name" value="WINGED HELIX-TURN-HELIX TRANSCRIPTIONAL REGULATOR, RRF2 FAMILY"/>
    <property type="match status" value="1"/>
</dbReference>
<evidence type="ECO:0000256" key="2">
    <source>
        <dbReference type="ARBA" id="ARBA00034078"/>
    </source>
</evidence>
<comment type="cofactor">
    <cofactor evidence="2">
        <name>[2Fe-2S] cluster</name>
        <dbReference type="ChEBI" id="CHEBI:190135"/>
    </cofactor>
</comment>
<dbReference type="GO" id="GO:0003677">
    <property type="term" value="F:DNA binding"/>
    <property type="evidence" value="ECO:0007669"/>
    <property type="project" value="UniProtKB-KW"/>
</dbReference>
<protein>
    <recommendedName>
        <fullName evidence="3">HTH-type transcriptional regulator NsrR</fullName>
    </recommendedName>
</protein>
<dbReference type="InterPro" id="IPR036388">
    <property type="entry name" value="WH-like_DNA-bd_sf"/>
</dbReference>